<evidence type="ECO:0000313" key="2">
    <source>
        <dbReference type="Proteomes" id="UP000014411"/>
    </source>
</evidence>
<name>S3IDP2_9HYPH</name>
<reference evidence="1 2" key="1">
    <citation type="journal article" date="2012" name="J. Bacteriol.">
        <title>Genome sequence of Rhizobium grahamii CCGE502, a broad-host-range symbiont with low nodulation competitiveness in Phaseolus vulgaris.</title>
        <authorList>
            <person name="Althabegoiti M.J."/>
            <person name="Lozano L."/>
            <person name="Torres-Tejerizo G."/>
            <person name="Ormeno-Orrillo E."/>
            <person name="Rogel M.A."/>
            <person name="Gonzalez V."/>
            <person name="Martinez-Romero E."/>
        </authorList>
    </citation>
    <scope>NUCLEOTIDE SEQUENCE [LARGE SCALE GENOMIC DNA]</scope>
    <source>
        <strain evidence="1 2">CCGE 502</strain>
    </source>
</reference>
<dbReference type="eggNOG" id="COG1132">
    <property type="taxonomic scope" value="Bacteria"/>
</dbReference>
<dbReference type="Proteomes" id="UP000014411">
    <property type="component" value="Unassembled WGS sequence"/>
</dbReference>
<organism evidence="1 2">
    <name type="scientific">Rhizobium grahamii CCGE 502</name>
    <dbReference type="NCBI Taxonomy" id="990285"/>
    <lineage>
        <taxon>Bacteria</taxon>
        <taxon>Pseudomonadati</taxon>
        <taxon>Pseudomonadota</taxon>
        <taxon>Alphaproteobacteria</taxon>
        <taxon>Hyphomicrobiales</taxon>
        <taxon>Rhizobiaceae</taxon>
        <taxon>Rhizobium/Agrobacterium group</taxon>
        <taxon>Rhizobium</taxon>
    </lineage>
</organism>
<gene>
    <name evidence="1" type="ORF">RGCCGE502_16630</name>
</gene>
<protein>
    <submittedName>
        <fullName evidence="1">ABC transporter</fullName>
    </submittedName>
</protein>
<dbReference type="STRING" id="990285.RGCCGE502_16630"/>
<dbReference type="HOGENOM" id="CLU_3139947_0_0_5"/>
<accession>S3IDP2</accession>
<sequence length="49" mass="5626">MRALARLLDFGKGKIIEEGDHQALIRRSDGIYRRLFERQALELTKGLVA</sequence>
<evidence type="ECO:0000313" key="1">
    <source>
        <dbReference type="EMBL" id="EPE97208.1"/>
    </source>
</evidence>
<dbReference type="AlphaFoldDB" id="S3IDP2"/>
<proteinExistence type="predicted"/>
<comment type="caution">
    <text evidence="1">The sequence shown here is derived from an EMBL/GenBank/DDBJ whole genome shotgun (WGS) entry which is preliminary data.</text>
</comment>
<dbReference type="EMBL" id="AEYE02000016">
    <property type="protein sequence ID" value="EPE97208.1"/>
    <property type="molecule type" value="Genomic_DNA"/>
</dbReference>
<keyword evidence="2" id="KW-1185">Reference proteome</keyword>